<organism evidence="1 2">
    <name type="scientific">Haloprofundus marisrubri</name>
    <dbReference type="NCBI Taxonomy" id="1514971"/>
    <lineage>
        <taxon>Archaea</taxon>
        <taxon>Methanobacteriati</taxon>
        <taxon>Methanobacteriota</taxon>
        <taxon>Stenosarchaea group</taxon>
        <taxon>Halobacteria</taxon>
        <taxon>Halobacteriales</taxon>
        <taxon>Haloferacaceae</taxon>
        <taxon>Haloprofundus</taxon>
    </lineage>
</organism>
<gene>
    <name evidence="1" type="ORF">AUR64_17700</name>
</gene>
<evidence type="ECO:0008006" key="3">
    <source>
        <dbReference type="Google" id="ProtNLM"/>
    </source>
</evidence>
<dbReference type="Proteomes" id="UP000054387">
    <property type="component" value="Unassembled WGS sequence"/>
</dbReference>
<dbReference type="EMBL" id="LOPU01000030">
    <property type="protein sequence ID" value="KTG08515.1"/>
    <property type="molecule type" value="Genomic_DNA"/>
</dbReference>
<accession>A0A0W1R551</accession>
<dbReference type="RefSeq" id="WP_058582799.1">
    <property type="nucleotide sequence ID" value="NZ_LOPU01000030.1"/>
</dbReference>
<evidence type="ECO:0000313" key="1">
    <source>
        <dbReference type="EMBL" id="KTG08515.1"/>
    </source>
</evidence>
<dbReference type="PROSITE" id="PS51257">
    <property type="entry name" value="PROKAR_LIPOPROTEIN"/>
    <property type="match status" value="1"/>
</dbReference>
<comment type="caution">
    <text evidence="1">The sequence shown here is derived from an EMBL/GenBank/DDBJ whole genome shotgun (WGS) entry which is preliminary data.</text>
</comment>
<dbReference type="AlphaFoldDB" id="A0A0W1R551"/>
<proteinExistence type="predicted"/>
<evidence type="ECO:0000313" key="2">
    <source>
        <dbReference type="Proteomes" id="UP000054387"/>
    </source>
</evidence>
<keyword evidence="2" id="KW-1185">Reference proteome</keyword>
<dbReference type="STRING" id="1514971.AUR64_17700"/>
<reference evidence="1 2" key="1">
    <citation type="submission" date="2015-12" db="EMBL/GenBank/DDBJ databases">
        <title>Haloprofundus marisrubri gen. nov., sp. nov., an extremely halophilic archaeon isolated from the Discovery deep brine-seawater interface in the Red Sea.</title>
        <authorList>
            <person name="Zhang G."/>
            <person name="Stingl U."/>
            <person name="Rashid M."/>
        </authorList>
    </citation>
    <scope>NUCLEOTIDE SEQUENCE [LARGE SCALE GENOMIC DNA]</scope>
    <source>
        <strain evidence="1 2">SB9</strain>
    </source>
</reference>
<name>A0A0W1R551_9EURY</name>
<sequence length="147" mass="15930">MNRRQFLGFGGAAAVASLSGCLADPGRDGGVLQVYPTRTPPNATVTEASSVENQPIRRGLDEADSTDSVVDMDVAADDYDAVAEALSSLPWYSRSEYDSSYLSGVYLRYRESTYVAVLLPYCSESQLWDTSSERGEYSWGGCTTVDP</sequence>
<protein>
    <recommendedName>
        <fullName evidence="3">Twin-arginine translocation signal domain-containing protein</fullName>
    </recommendedName>
</protein>
<dbReference type="OrthoDB" id="287289at2157"/>